<sequence>MTSPGTYGPGTSAVTAVSTMTDPLHHTRTPGAGLRPLTALIATLTLVGAFVAVGWRWSQDGAAAWELLSACPAADVACPVQPTVRQALLDPLLLGAGMVALSVGALVDARRRPVTGLLLAVGAVALGALAVGS</sequence>
<accession>A0A4Z1DYR7</accession>
<dbReference type="RefSeq" id="WP_135850591.1">
    <property type="nucleotide sequence ID" value="NZ_RHPJ01000004.1"/>
</dbReference>
<dbReference type="Proteomes" id="UP000297318">
    <property type="component" value="Unassembled WGS sequence"/>
</dbReference>
<proteinExistence type="predicted"/>
<evidence type="ECO:0000313" key="3">
    <source>
        <dbReference type="Proteomes" id="UP000297318"/>
    </source>
</evidence>
<keyword evidence="1" id="KW-0472">Membrane</keyword>
<dbReference type="EMBL" id="RHPJ01000004">
    <property type="protein sequence ID" value="TGO03978.1"/>
    <property type="molecule type" value="Genomic_DNA"/>
</dbReference>
<evidence type="ECO:0000256" key="1">
    <source>
        <dbReference type="SAM" id="Phobius"/>
    </source>
</evidence>
<comment type="caution">
    <text evidence="2">The sequence shown here is derived from an EMBL/GenBank/DDBJ whole genome shotgun (WGS) entry which is preliminary data.</text>
</comment>
<dbReference type="AlphaFoldDB" id="A0A4Z1DYR7"/>
<feature type="transmembrane region" description="Helical" evidence="1">
    <location>
        <begin position="37"/>
        <end position="57"/>
    </location>
</feature>
<keyword evidence="1" id="KW-0812">Transmembrane</keyword>
<gene>
    <name evidence="2" type="ORF">SERN_2569</name>
</gene>
<feature type="transmembrane region" description="Helical" evidence="1">
    <location>
        <begin position="114"/>
        <end position="132"/>
    </location>
</feature>
<protein>
    <submittedName>
        <fullName evidence="2">Uncharacterized protein</fullName>
    </submittedName>
</protein>
<organism evidence="2 3">
    <name type="scientific">Serinibacter arcticus</name>
    <dbReference type="NCBI Taxonomy" id="1655435"/>
    <lineage>
        <taxon>Bacteria</taxon>
        <taxon>Bacillati</taxon>
        <taxon>Actinomycetota</taxon>
        <taxon>Actinomycetes</taxon>
        <taxon>Micrococcales</taxon>
        <taxon>Beutenbergiaceae</taxon>
        <taxon>Serinibacter</taxon>
    </lineage>
</organism>
<dbReference type="OrthoDB" id="9881698at2"/>
<reference evidence="2 3" key="1">
    <citation type="submission" date="2018-11" db="EMBL/GenBank/DDBJ databases">
        <title>Complete genome sequencing of the Actinobacteria Serinibacter sp. K3-2.</title>
        <authorList>
            <person name="Rakitin A.L."/>
            <person name="Beletsky A.V."/>
            <person name="Mardanov A.V."/>
            <person name="Ravin N.V."/>
            <person name="Gromova A.S."/>
            <person name="Filippova S.N."/>
            <person name="Gal'Chenko V.F."/>
        </authorList>
    </citation>
    <scope>NUCLEOTIDE SEQUENCE [LARGE SCALE GENOMIC DNA]</scope>
    <source>
        <strain evidence="2 3">K3-2</strain>
    </source>
</reference>
<name>A0A4Z1DYR7_9MICO</name>
<evidence type="ECO:0000313" key="2">
    <source>
        <dbReference type="EMBL" id="TGO03978.1"/>
    </source>
</evidence>
<keyword evidence="1" id="KW-1133">Transmembrane helix</keyword>
<keyword evidence="3" id="KW-1185">Reference proteome</keyword>